<organism evidence="5 6">
    <name type="scientific">Micromonospora craterilacus</name>
    <dbReference type="NCBI Taxonomy" id="1655439"/>
    <lineage>
        <taxon>Bacteria</taxon>
        <taxon>Bacillati</taxon>
        <taxon>Actinomycetota</taxon>
        <taxon>Actinomycetes</taxon>
        <taxon>Micromonosporales</taxon>
        <taxon>Micromonosporaceae</taxon>
        <taxon>Micromonospora</taxon>
    </lineage>
</organism>
<comment type="cofactor">
    <cofactor evidence="1">
        <name>Fe(2+)</name>
        <dbReference type="ChEBI" id="CHEBI:29033"/>
    </cofactor>
</comment>
<dbReference type="PROSITE" id="PS51184">
    <property type="entry name" value="JMJC"/>
    <property type="match status" value="1"/>
</dbReference>
<dbReference type="GO" id="GO:0032453">
    <property type="term" value="F:histone H3K4 demethylase activity"/>
    <property type="evidence" value="ECO:0007669"/>
    <property type="project" value="TreeGrafter"/>
</dbReference>
<dbReference type="Pfam" id="PF08007">
    <property type="entry name" value="JmjC_2"/>
    <property type="match status" value="1"/>
</dbReference>
<gene>
    <name evidence="5" type="ORF">C1I95_20880</name>
</gene>
<keyword evidence="6" id="KW-1185">Reference proteome</keyword>
<dbReference type="GO" id="GO:0051864">
    <property type="term" value="F:histone H3K36 demethylase activity"/>
    <property type="evidence" value="ECO:0007669"/>
    <property type="project" value="TreeGrafter"/>
</dbReference>
<keyword evidence="2" id="KW-0479">Metal-binding</keyword>
<dbReference type="GO" id="GO:0046872">
    <property type="term" value="F:metal ion binding"/>
    <property type="evidence" value="ECO:0007669"/>
    <property type="project" value="UniProtKB-KW"/>
</dbReference>
<dbReference type="PANTHER" id="PTHR13096:SF9">
    <property type="entry name" value="BIFUNCTIONAL LYSINE-SPECIFIC DEMETHYLASE AND HISTIDYL-HYDROXYLASE"/>
    <property type="match status" value="1"/>
</dbReference>
<dbReference type="InterPro" id="IPR039994">
    <property type="entry name" value="NO66-like"/>
</dbReference>
<evidence type="ECO:0000256" key="3">
    <source>
        <dbReference type="ARBA" id="ARBA00023004"/>
    </source>
</evidence>
<dbReference type="PANTHER" id="PTHR13096">
    <property type="entry name" value="MINA53 MYC INDUCED NUCLEAR ANTIGEN"/>
    <property type="match status" value="1"/>
</dbReference>
<sequence length="430" mass="48201">MVDGYRTREEKPMARIRSEIETPVAHSDGLEWLLHPITPADFLHTAWEQQPLLISRAQRDYFQDLPGLDEVDEMITTTMSGRRIVEDDASRLVRTDDKGRISQRDFRITRAGVPDIQDIYQAYHEGHTIVLNGIHRRSSKVANLSRALEATLHHPVGVNLYLTPRHSQGFDLHVDDHDVFILQLHGTKVWHVASGLSPATEHGKRPLSDIELRTMTLESGDSLYIPRGFPHRAQATATSSLHLTVGVHAFRWADLMTEALRLLADDDAEFRSALPPGFLDREIDPENVARLGNQLAHALTDESLARRARQSLGARLIGAGKAAPGGHFRSLDRLARLSDDSLVRRTRTMYHRIRSGPADVAIEFDGNFVSGPPFLEDALRFIADHELFRVDELPEIGNFHSKAKTDLVSRLIREGFLAVADEAPEGNHAT</sequence>
<protein>
    <recommendedName>
        <fullName evidence="4">JmjC domain-containing protein</fullName>
    </recommendedName>
</protein>
<reference evidence="5 6" key="1">
    <citation type="submission" date="2018-01" db="EMBL/GenBank/DDBJ databases">
        <title>Draft genome sequence of Jishengella sp. NA12.</title>
        <authorList>
            <person name="Sahin N."/>
            <person name="Ay H."/>
            <person name="Saygin H."/>
        </authorList>
    </citation>
    <scope>NUCLEOTIDE SEQUENCE [LARGE SCALE GENOMIC DNA]</scope>
    <source>
        <strain evidence="5 6">NA12</strain>
    </source>
</reference>
<accession>A0A2W2EMM5</accession>
<evidence type="ECO:0000313" key="6">
    <source>
        <dbReference type="Proteomes" id="UP000248924"/>
    </source>
</evidence>
<dbReference type="AlphaFoldDB" id="A0A2W2EMM5"/>
<evidence type="ECO:0000256" key="2">
    <source>
        <dbReference type="ARBA" id="ARBA00022723"/>
    </source>
</evidence>
<evidence type="ECO:0000259" key="4">
    <source>
        <dbReference type="PROSITE" id="PS51184"/>
    </source>
</evidence>
<name>A0A2W2EMM5_9ACTN</name>
<evidence type="ECO:0000313" key="5">
    <source>
        <dbReference type="EMBL" id="PZG14830.1"/>
    </source>
</evidence>
<dbReference type="EMBL" id="POTY01000139">
    <property type="protein sequence ID" value="PZG14830.1"/>
    <property type="molecule type" value="Genomic_DNA"/>
</dbReference>
<dbReference type="SMART" id="SM00558">
    <property type="entry name" value="JmjC"/>
    <property type="match status" value="1"/>
</dbReference>
<feature type="domain" description="JmjC" evidence="4">
    <location>
        <begin position="114"/>
        <end position="264"/>
    </location>
</feature>
<keyword evidence="3" id="KW-0408">Iron</keyword>
<dbReference type="Proteomes" id="UP000248924">
    <property type="component" value="Unassembled WGS sequence"/>
</dbReference>
<dbReference type="InterPro" id="IPR003347">
    <property type="entry name" value="JmjC_dom"/>
</dbReference>
<dbReference type="Gene3D" id="2.60.120.650">
    <property type="entry name" value="Cupin"/>
    <property type="match status" value="1"/>
</dbReference>
<comment type="caution">
    <text evidence="5">The sequence shown here is derived from an EMBL/GenBank/DDBJ whole genome shotgun (WGS) entry which is preliminary data.</text>
</comment>
<proteinExistence type="predicted"/>
<evidence type="ECO:0000256" key="1">
    <source>
        <dbReference type="ARBA" id="ARBA00001954"/>
    </source>
</evidence>
<dbReference type="SUPFAM" id="SSF51197">
    <property type="entry name" value="Clavaminate synthase-like"/>
    <property type="match status" value="1"/>
</dbReference>